<evidence type="ECO:0000256" key="1">
    <source>
        <dbReference type="SAM" id="Phobius"/>
    </source>
</evidence>
<evidence type="ECO:0000313" key="2">
    <source>
        <dbReference type="EMBL" id="PJJ69944.1"/>
    </source>
</evidence>
<keyword evidence="3" id="KW-1185">Reference proteome</keyword>
<sequence length="262" mass="27397">MSSATRSPLVTAYLRAKARVAVLLLVVGSILAVAGAVMAYDNVDSMLASYEPVQVTVTEEHTELQSRGSRRARHMEDVRVVSVTLPDGSTDSVMSDDLAVGETATVLRDSRDDRLVAVEPDGPGFGGWAAVVLMLGLGVIAIVNGVWAVRKRSRVKNADLDSAPVLTLQVTAMAAEKVEGKPGQKLTVTVLSSTTKDVKPGQTLEIKARAALMPGQVAAQLDARVLSGNEVSSLLALGTGASDPQRWIGEATNPSALESLAA</sequence>
<feature type="transmembrane region" description="Helical" evidence="1">
    <location>
        <begin position="20"/>
        <end position="40"/>
    </location>
</feature>
<organism evidence="2 3">
    <name type="scientific">Sediminihabitans luteus</name>
    <dbReference type="NCBI Taxonomy" id="1138585"/>
    <lineage>
        <taxon>Bacteria</taxon>
        <taxon>Bacillati</taxon>
        <taxon>Actinomycetota</taxon>
        <taxon>Actinomycetes</taxon>
        <taxon>Micrococcales</taxon>
        <taxon>Cellulomonadaceae</taxon>
        <taxon>Sediminihabitans</taxon>
    </lineage>
</organism>
<evidence type="ECO:0000313" key="3">
    <source>
        <dbReference type="Proteomes" id="UP000231693"/>
    </source>
</evidence>
<keyword evidence="1" id="KW-0812">Transmembrane</keyword>
<dbReference type="OrthoDB" id="5006819at2"/>
<keyword evidence="1" id="KW-0472">Membrane</keyword>
<dbReference type="RefSeq" id="WP_100423576.1">
    <property type="nucleotide sequence ID" value="NZ_BOOX01000007.1"/>
</dbReference>
<dbReference type="Proteomes" id="UP000231693">
    <property type="component" value="Unassembled WGS sequence"/>
</dbReference>
<dbReference type="AlphaFoldDB" id="A0A2M9CDD3"/>
<comment type="caution">
    <text evidence="2">The sequence shown here is derived from an EMBL/GenBank/DDBJ whole genome shotgun (WGS) entry which is preliminary data.</text>
</comment>
<proteinExistence type="predicted"/>
<gene>
    <name evidence="2" type="ORF">CLV28_2421</name>
</gene>
<dbReference type="EMBL" id="PGFE01000004">
    <property type="protein sequence ID" value="PJJ69944.1"/>
    <property type="molecule type" value="Genomic_DNA"/>
</dbReference>
<protein>
    <submittedName>
        <fullName evidence="2">Uncharacterized protein</fullName>
    </submittedName>
</protein>
<accession>A0A2M9CDD3</accession>
<feature type="transmembrane region" description="Helical" evidence="1">
    <location>
        <begin position="125"/>
        <end position="147"/>
    </location>
</feature>
<reference evidence="2 3" key="1">
    <citation type="submission" date="2017-11" db="EMBL/GenBank/DDBJ databases">
        <title>Genomic Encyclopedia of Archaeal and Bacterial Type Strains, Phase II (KMG-II): From Individual Species to Whole Genera.</title>
        <authorList>
            <person name="Goeker M."/>
        </authorList>
    </citation>
    <scope>NUCLEOTIDE SEQUENCE [LARGE SCALE GENOMIC DNA]</scope>
    <source>
        <strain evidence="2 3">DSM 25478</strain>
    </source>
</reference>
<keyword evidence="1" id="KW-1133">Transmembrane helix</keyword>
<name>A0A2M9CDD3_9CELL</name>